<evidence type="ECO:0000313" key="1">
    <source>
        <dbReference type="EMBL" id="MFC7419985.1"/>
    </source>
</evidence>
<organism evidence="1 2">
    <name type="scientific">Iodobacter arcticus</name>
    <dbReference type="NCBI Taxonomy" id="590593"/>
    <lineage>
        <taxon>Bacteria</taxon>
        <taxon>Pseudomonadati</taxon>
        <taxon>Pseudomonadota</taxon>
        <taxon>Betaproteobacteria</taxon>
        <taxon>Neisseriales</taxon>
        <taxon>Chitinibacteraceae</taxon>
        <taxon>Iodobacter</taxon>
    </lineage>
</organism>
<dbReference type="SUPFAM" id="SSF53756">
    <property type="entry name" value="UDP-Glycosyltransferase/glycogen phosphorylase"/>
    <property type="match status" value="1"/>
</dbReference>
<sequence>MLVFIAPYPDCNNEQDGMIQRIASIDSNFESRARVYLDISFRRFFKKNIIIKNNLTIYKLNLFFSFITILCVIARAKTLYVHSVYNALKILPFFYFKKIITDMHGVVPEEMLFEGNKMSAFIYNWTEKITVKKSYSIISVTKMMAEHFKNKYDRDCSFDLIIPIITHKVSSLRLSKTRMFMAPLVIYAGGLQKWQNVPKMLEAVKRNSSVRYRFLTGKPAEMLELAHNYGILNLEVKSVVPSLVEEHYLESDYGFLLRDDILLNKVACPTKGIEYLANGVVPIVLSKDVGDFFRHGYQFVTYEDFILDELPSLLELDKMKKKNYDVISSMKKEMEAGLTSLRSIA</sequence>
<proteinExistence type="predicted"/>
<evidence type="ECO:0000313" key="2">
    <source>
        <dbReference type="Proteomes" id="UP001596473"/>
    </source>
</evidence>
<evidence type="ECO:0008006" key="3">
    <source>
        <dbReference type="Google" id="ProtNLM"/>
    </source>
</evidence>
<dbReference type="Proteomes" id="UP001596473">
    <property type="component" value="Unassembled WGS sequence"/>
</dbReference>
<protein>
    <recommendedName>
        <fullName evidence="3">Glycosyltransferase</fullName>
    </recommendedName>
</protein>
<dbReference type="EMBL" id="JBHTBQ010000014">
    <property type="protein sequence ID" value="MFC7419985.1"/>
    <property type="molecule type" value="Genomic_DNA"/>
</dbReference>
<keyword evidence="2" id="KW-1185">Reference proteome</keyword>
<reference evidence="2" key="1">
    <citation type="journal article" date="2019" name="Int. J. Syst. Evol. Microbiol.">
        <title>The Global Catalogue of Microorganisms (GCM) 10K type strain sequencing project: providing services to taxonomists for standard genome sequencing and annotation.</title>
        <authorList>
            <consortium name="The Broad Institute Genomics Platform"/>
            <consortium name="The Broad Institute Genome Sequencing Center for Infectious Disease"/>
            <person name="Wu L."/>
            <person name="Ma J."/>
        </authorList>
    </citation>
    <scope>NUCLEOTIDE SEQUENCE [LARGE SCALE GENOMIC DNA]</scope>
    <source>
        <strain evidence="2">CCUG 62945</strain>
    </source>
</reference>
<accession>A0ABW2R1U8</accession>
<gene>
    <name evidence="1" type="ORF">ACFQNF_08810</name>
</gene>
<dbReference type="Gene3D" id="3.40.50.2000">
    <property type="entry name" value="Glycogen Phosphorylase B"/>
    <property type="match status" value="2"/>
</dbReference>
<comment type="caution">
    <text evidence="1">The sequence shown here is derived from an EMBL/GenBank/DDBJ whole genome shotgun (WGS) entry which is preliminary data.</text>
</comment>
<dbReference type="RefSeq" id="WP_380187625.1">
    <property type="nucleotide sequence ID" value="NZ_JBHTBQ010000014.1"/>
</dbReference>
<name>A0ABW2R1U8_9NEIS</name>